<evidence type="ECO:0000313" key="3">
    <source>
        <dbReference type="Proteomes" id="UP001589838"/>
    </source>
</evidence>
<keyword evidence="3" id="KW-1185">Reference proteome</keyword>
<name>A0ABV6K7Z8_9BACI</name>
<dbReference type="EMBL" id="JBHLUX010000005">
    <property type="protein sequence ID" value="MFC0469429.1"/>
    <property type="molecule type" value="Genomic_DNA"/>
</dbReference>
<proteinExistence type="predicted"/>
<dbReference type="RefSeq" id="WP_335959403.1">
    <property type="nucleotide sequence ID" value="NZ_JAXBLX010000005.1"/>
</dbReference>
<accession>A0ABV6K7Z8</accession>
<evidence type="ECO:0000313" key="2">
    <source>
        <dbReference type="EMBL" id="MFC0469429.1"/>
    </source>
</evidence>
<sequence length="72" mass="8552">MLENEQDSKKEVESDSLLPRSLREEEDVHDDSLPLRIPYEEERDVEMVSRPTEDVYTKRSQLFEQLENEGRG</sequence>
<dbReference type="Proteomes" id="UP001589838">
    <property type="component" value="Unassembled WGS sequence"/>
</dbReference>
<feature type="region of interest" description="Disordered" evidence="1">
    <location>
        <begin position="1"/>
        <end position="40"/>
    </location>
</feature>
<gene>
    <name evidence="2" type="ORF">ACFFHM_02450</name>
</gene>
<organism evidence="2 3">
    <name type="scientific">Halalkalibacter kiskunsagensis</name>
    <dbReference type="NCBI Taxonomy" id="1548599"/>
    <lineage>
        <taxon>Bacteria</taxon>
        <taxon>Bacillati</taxon>
        <taxon>Bacillota</taxon>
        <taxon>Bacilli</taxon>
        <taxon>Bacillales</taxon>
        <taxon>Bacillaceae</taxon>
        <taxon>Halalkalibacter</taxon>
    </lineage>
</organism>
<protein>
    <submittedName>
        <fullName evidence="2">Uncharacterized protein</fullName>
    </submittedName>
</protein>
<feature type="compositionally biased region" description="Basic and acidic residues" evidence="1">
    <location>
        <begin position="1"/>
        <end position="13"/>
    </location>
</feature>
<reference evidence="2 3" key="1">
    <citation type="submission" date="2024-09" db="EMBL/GenBank/DDBJ databases">
        <authorList>
            <person name="Sun Q."/>
            <person name="Mori K."/>
        </authorList>
    </citation>
    <scope>NUCLEOTIDE SEQUENCE [LARGE SCALE GENOMIC DNA]</scope>
    <source>
        <strain evidence="2 3">NCAIM B.02610</strain>
    </source>
</reference>
<evidence type="ECO:0000256" key="1">
    <source>
        <dbReference type="SAM" id="MobiDB-lite"/>
    </source>
</evidence>
<comment type="caution">
    <text evidence="2">The sequence shown here is derived from an EMBL/GenBank/DDBJ whole genome shotgun (WGS) entry which is preliminary data.</text>
</comment>